<gene>
    <name evidence="2" type="ORF">PENTCL1PPCAC_5850</name>
</gene>
<evidence type="ECO:0000313" key="3">
    <source>
        <dbReference type="Proteomes" id="UP001432027"/>
    </source>
</evidence>
<evidence type="ECO:0000313" key="2">
    <source>
        <dbReference type="EMBL" id="GMS83675.1"/>
    </source>
</evidence>
<reference evidence="2" key="1">
    <citation type="submission" date="2023-10" db="EMBL/GenBank/DDBJ databases">
        <title>Genome assembly of Pristionchus species.</title>
        <authorList>
            <person name="Yoshida K."/>
            <person name="Sommer R.J."/>
        </authorList>
    </citation>
    <scope>NUCLEOTIDE SEQUENCE</scope>
    <source>
        <strain evidence="2">RS0144</strain>
    </source>
</reference>
<feature type="chain" id="PRO_5043988919" evidence="1">
    <location>
        <begin position="17"/>
        <end position="99"/>
    </location>
</feature>
<feature type="signal peptide" evidence="1">
    <location>
        <begin position="1"/>
        <end position="16"/>
    </location>
</feature>
<feature type="non-terminal residue" evidence="2">
    <location>
        <position position="1"/>
    </location>
</feature>
<proteinExistence type="predicted"/>
<keyword evidence="3" id="KW-1185">Reference proteome</keyword>
<name>A0AAV5SL68_9BILA</name>
<sequence>LMRVLLLLTTVSIVFSLQFNNVNVRSYNKPSRPSSFKPVSQGAVIYRTRQLDPELMRRSSPEDVLNQYVKQNQDREACLDKLRAVGSIDIFRLTSGSSS</sequence>
<dbReference type="AlphaFoldDB" id="A0AAV5SL68"/>
<keyword evidence="1" id="KW-0732">Signal</keyword>
<comment type="caution">
    <text evidence="2">The sequence shown here is derived from an EMBL/GenBank/DDBJ whole genome shotgun (WGS) entry which is preliminary data.</text>
</comment>
<evidence type="ECO:0000256" key="1">
    <source>
        <dbReference type="SAM" id="SignalP"/>
    </source>
</evidence>
<dbReference type="EMBL" id="BTSX01000002">
    <property type="protein sequence ID" value="GMS83675.1"/>
    <property type="molecule type" value="Genomic_DNA"/>
</dbReference>
<feature type="non-terminal residue" evidence="2">
    <location>
        <position position="99"/>
    </location>
</feature>
<accession>A0AAV5SL68</accession>
<protein>
    <submittedName>
        <fullName evidence="2">Uncharacterized protein</fullName>
    </submittedName>
</protein>
<organism evidence="2 3">
    <name type="scientific">Pristionchus entomophagus</name>
    <dbReference type="NCBI Taxonomy" id="358040"/>
    <lineage>
        <taxon>Eukaryota</taxon>
        <taxon>Metazoa</taxon>
        <taxon>Ecdysozoa</taxon>
        <taxon>Nematoda</taxon>
        <taxon>Chromadorea</taxon>
        <taxon>Rhabditida</taxon>
        <taxon>Rhabditina</taxon>
        <taxon>Diplogasteromorpha</taxon>
        <taxon>Diplogasteroidea</taxon>
        <taxon>Neodiplogasteridae</taxon>
        <taxon>Pristionchus</taxon>
    </lineage>
</organism>
<dbReference type="Proteomes" id="UP001432027">
    <property type="component" value="Unassembled WGS sequence"/>
</dbReference>